<feature type="compositionally biased region" description="Polar residues" evidence="1">
    <location>
        <begin position="345"/>
        <end position="370"/>
    </location>
</feature>
<dbReference type="EMBL" id="QNRR01000020">
    <property type="protein sequence ID" value="RBP35702.1"/>
    <property type="molecule type" value="Genomic_DNA"/>
</dbReference>
<keyword evidence="3" id="KW-1185">Reference proteome</keyword>
<comment type="caution">
    <text evidence="2">The sequence shown here is derived from an EMBL/GenBank/DDBJ whole genome shotgun (WGS) entry which is preliminary data.</text>
</comment>
<dbReference type="AlphaFoldDB" id="A0A366H1E4"/>
<dbReference type="Proteomes" id="UP000253426">
    <property type="component" value="Unassembled WGS sequence"/>
</dbReference>
<feature type="compositionally biased region" description="Pro residues" evidence="1">
    <location>
        <begin position="294"/>
        <end position="305"/>
    </location>
</feature>
<feature type="compositionally biased region" description="Polar residues" evidence="1">
    <location>
        <begin position="127"/>
        <end position="138"/>
    </location>
</feature>
<feature type="compositionally biased region" description="Pro residues" evidence="1">
    <location>
        <begin position="83"/>
        <end position="121"/>
    </location>
</feature>
<accession>A0A366H1E4</accession>
<proteinExistence type="predicted"/>
<feature type="compositionally biased region" description="Pro residues" evidence="1">
    <location>
        <begin position="213"/>
        <end position="222"/>
    </location>
</feature>
<feature type="compositionally biased region" description="Low complexity" evidence="1">
    <location>
        <begin position="371"/>
        <end position="384"/>
    </location>
</feature>
<protein>
    <submittedName>
        <fullName evidence="2">Uncharacterized protein</fullName>
    </submittedName>
</protein>
<gene>
    <name evidence="2" type="ORF">DES53_12071</name>
</gene>
<name>A0A366H1E4_9BACT</name>
<evidence type="ECO:0000313" key="3">
    <source>
        <dbReference type="Proteomes" id="UP000253426"/>
    </source>
</evidence>
<reference evidence="2 3" key="1">
    <citation type="submission" date="2018-06" db="EMBL/GenBank/DDBJ databases">
        <title>Genomic Encyclopedia of Type Strains, Phase IV (KMG-IV): sequencing the most valuable type-strain genomes for metagenomic binning, comparative biology and taxonomic classification.</title>
        <authorList>
            <person name="Goeker M."/>
        </authorList>
    </citation>
    <scope>NUCLEOTIDE SEQUENCE [LARGE SCALE GENOMIC DNA]</scope>
    <source>
        <strain evidence="2 3">DSM 25532</strain>
    </source>
</reference>
<evidence type="ECO:0000256" key="1">
    <source>
        <dbReference type="SAM" id="MobiDB-lite"/>
    </source>
</evidence>
<feature type="compositionally biased region" description="Polar residues" evidence="1">
    <location>
        <begin position="230"/>
        <end position="244"/>
    </location>
</feature>
<feature type="compositionally biased region" description="Low complexity" evidence="1">
    <location>
        <begin position="306"/>
        <end position="324"/>
    </location>
</feature>
<feature type="region of interest" description="Disordered" evidence="1">
    <location>
        <begin position="291"/>
        <end position="428"/>
    </location>
</feature>
<organism evidence="2 3">
    <name type="scientific">Roseimicrobium gellanilyticum</name>
    <dbReference type="NCBI Taxonomy" id="748857"/>
    <lineage>
        <taxon>Bacteria</taxon>
        <taxon>Pseudomonadati</taxon>
        <taxon>Verrucomicrobiota</taxon>
        <taxon>Verrucomicrobiia</taxon>
        <taxon>Verrucomicrobiales</taxon>
        <taxon>Verrucomicrobiaceae</taxon>
        <taxon>Roseimicrobium</taxon>
    </lineage>
</organism>
<feature type="region of interest" description="Disordered" evidence="1">
    <location>
        <begin position="83"/>
        <end position="244"/>
    </location>
</feature>
<sequence>MSSLPNVIHFNCQSCGMLLTVPREMAGVTGPCPHCRATITSPAAPAPTAAVPGPSWPMAQNAAGAPPVPAPVMTTQVPIPVPAPAPAPVQSLPPPQHLPPPQPSARAPLPAPAPAPAPVEVPEPVHTPSSAWEASNPPQASPLPPVVGGGVMHPAWPPTGGELPVPNPGAPGSAHPIMDSVLQMPGVHPGQSPAPAPVQHSLPPQGAAHASAPFPPSPPPRTSPLASPGNAASQRFKSSRGYSTTRKGPAVLAILMALMAIAGTAWFFRDQIRVAWTTHLAAREAEADALEFHPTPPEPDEPATPPTAFNPATPPRTANPDAPTSSGPKASTPAPVASVGGDGAPSQSPPAASGTSPANPGSTPPEQVQRPSMASAPSDAAPASEAPPQPVAPNLVEVPSASPAPAPGDAPAGVNTPPKRPAPTVPATPTVVDVPAEARPALEALQQFLVATTWEERLKVVQGADLMRPLMESYYASMPDGPLHVAKIGLIRHDKAPQTGPPHCVFQVGGGDVKRPLPIMVEQSPEGWKVDWLTFTEFKDNLLARFMESPQEGPKRFHVLVRRTHYFDDNVPEVDKKICVEVQAPTPPFVGSVFAKKGTPISNILDRYLGWEVDQAAAVVELEWRREGDQQWVELTNLPQFNWRNAIAGEVVPPPHAAPTTPVAVPAKP</sequence>
<evidence type="ECO:0000313" key="2">
    <source>
        <dbReference type="EMBL" id="RBP35702.1"/>
    </source>
</evidence>
<dbReference type="RefSeq" id="WP_170157566.1">
    <property type="nucleotide sequence ID" value="NZ_QNRR01000020.1"/>
</dbReference>